<keyword evidence="1" id="KW-0812">Transmembrane</keyword>
<evidence type="ECO:0000313" key="2">
    <source>
        <dbReference type="EMBL" id="SIO26907.1"/>
    </source>
</evidence>
<dbReference type="AlphaFoldDB" id="A0A1N6I4E7"/>
<gene>
    <name evidence="2" type="ORF">SAMN02743940_1537</name>
</gene>
<protein>
    <submittedName>
        <fullName evidence="2">Uncharacterized protein</fullName>
    </submittedName>
</protein>
<dbReference type="STRING" id="44575.SAMN05216419_106910"/>
<evidence type="ECO:0000313" key="3">
    <source>
        <dbReference type="Proteomes" id="UP000185062"/>
    </source>
</evidence>
<dbReference type="EMBL" id="FSRO01000001">
    <property type="protein sequence ID" value="SIO26907.1"/>
    <property type="molecule type" value="Genomic_DNA"/>
</dbReference>
<sequence>MPVIIYTGILSMFFQLNLIKQTLVSVLLAASVIFSAQVQAHGGLALAEDLCILTVGPYTMHFTGYQPLTQEEEFCEDIPEIGKTVVALDYINDELRPLTTEVRIIRDTGSEENLDDITVYHLPPKVYPSASIAVEHVFPEKGKFVGLVTVTGGAEDYVSRFPFSVGEGRPTSWVTIILPVVIIVSAGAFFFLRRRQTEVTNAA</sequence>
<keyword evidence="3" id="KW-1185">Reference proteome</keyword>
<keyword evidence="1" id="KW-1133">Transmembrane helix</keyword>
<dbReference type="Proteomes" id="UP000185062">
    <property type="component" value="Unassembled WGS sequence"/>
</dbReference>
<name>A0A1N6I4E7_9PROT</name>
<reference evidence="2 3" key="1">
    <citation type="submission" date="2016-12" db="EMBL/GenBank/DDBJ databases">
        <authorList>
            <person name="Song W.-J."/>
            <person name="Kurnit D.M."/>
        </authorList>
    </citation>
    <scope>NUCLEOTIDE SEQUENCE [LARGE SCALE GENOMIC DNA]</scope>
    <source>
        <strain evidence="2 3">ATCC 49181</strain>
    </source>
</reference>
<organism evidence="2 3">
    <name type="scientific">Nitrosomonas cryotolerans ATCC 49181</name>
    <dbReference type="NCBI Taxonomy" id="1131553"/>
    <lineage>
        <taxon>Bacteria</taxon>
        <taxon>Pseudomonadati</taxon>
        <taxon>Pseudomonadota</taxon>
        <taxon>Betaproteobacteria</taxon>
        <taxon>Nitrosomonadales</taxon>
        <taxon>Nitrosomonadaceae</taxon>
        <taxon>Nitrosomonas</taxon>
    </lineage>
</organism>
<feature type="transmembrane region" description="Helical" evidence="1">
    <location>
        <begin position="173"/>
        <end position="192"/>
    </location>
</feature>
<accession>A0A1N6I4E7</accession>
<evidence type="ECO:0000256" key="1">
    <source>
        <dbReference type="SAM" id="Phobius"/>
    </source>
</evidence>
<proteinExistence type="predicted"/>
<dbReference type="eggNOG" id="ENOG503310K">
    <property type="taxonomic scope" value="Bacteria"/>
</dbReference>
<keyword evidence="1" id="KW-0472">Membrane</keyword>